<evidence type="ECO:0000256" key="6">
    <source>
        <dbReference type="RuleBase" id="RU004466"/>
    </source>
</evidence>
<dbReference type="CDD" id="cd00685">
    <property type="entry name" value="Trans_IPPS_HT"/>
    <property type="match status" value="1"/>
</dbReference>
<evidence type="ECO:0000256" key="3">
    <source>
        <dbReference type="ARBA" id="ARBA00022679"/>
    </source>
</evidence>
<dbReference type="GO" id="GO:0046872">
    <property type="term" value="F:metal ion binding"/>
    <property type="evidence" value="ECO:0007669"/>
    <property type="project" value="UniProtKB-KW"/>
</dbReference>
<accession>A0A0G0U913</accession>
<dbReference type="GO" id="GO:0004659">
    <property type="term" value="F:prenyltransferase activity"/>
    <property type="evidence" value="ECO:0007669"/>
    <property type="project" value="InterPro"/>
</dbReference>
<evidence type="ECO:0000256" key="1">
    <source>
        <dbReference type="ARBA" id="ARBA00001946"/>
    </source>
</evidence>
<evidence type="ECO:0000313" key="7">
    <source>
        <dbReference type="EMBL" id="KKR83731.1"/>
    </source>
</evidence>
<dbReference type="Pfam" id="PF00348">
    <property type="entry name" value="polyprenyl_synt"/>
    <property type="match status" value="1"/>
</dbReference>
<dbReference type="PANTHER" id="PTHR12001:SF85">
    <property type="entry name" value="SHORT CHAIN ISOPRENYL DIPHOSPHATE SYNTHASE"/>
    <property type="match status" value="1"/>
</dbReference>
<protein>
    <submittedName>
        <fullName evidence="7">Polyprenyl synthetase superfamily</fullName>
    </submittedName>
</protein>
<dbReference type="AlphaFoldDB" id="A0A0G0U913"/>
<sequence length="344" mass="37760">MDFLTYLETAASEINEEMEKFFQSWSKEVASVSPKLISLNKVFIQASEGGKRLRGALVKLGYEMAGGKENADILKAAVAFEIFQTAILAHDDIIDLSPLRRGKPTVYKALGGDHYAISQTICLGDIGYFLAVRSISQSNFPDQEKNQALSLFAQAMLDTALGQMLDVQLPHEKDSAREADALAVFRLKTARYTISGPLHLGAIVGGANKKLIDDIAEFGSNLGIAFQIQDDILGVFGDEATLGKSVTSDIEEGKNTLLFIQALKKASAEKKKVLDSYYGKGKIGQQELEQIKKVFVDTGALEYSQKKAAQLVEEAKAVVKTMDIAEDKRFLLYQMADFLVSRKK</sequence>
<keyword evidence="5" id="KW-0460">Magnesium</keyword>
<organism evidence="7 8">
    <name type="scientific">Candidatus Daviesbacteria bacterium GW2011_GWA2_40_9</name>
    <dbReference type="NCBI Taxonomy" id="1618424"/>
    <lineage>
        <taxon>Bacteria</taxon>
        <taxon>Candidatus Daviesiibacteriota</taxon>
    </lineage>
</organism>
<dbReference type="InterPro" id="IPR000092">
    <property type="entry name" value="Polyprenyl_synt"/>
</dbReference>
<dbReference type="PROSITE" id="PS00444">
    <property type="entry name" value="POLYPRENYL_SYNTHASE_2"/>
    <property type="match status" value="1"/>
</dbReference>
<gene>
    <name evidence="7" type="ORF">UU29_C0002G0044</name>
</gene>
<keyword evidence="4" id="KW-0479">Metal-binding</keyword>
<reference evidence="7 8" key="1">
    <citation type="journal article" date="2015" name="Nature">
        <title>rRNA introns, odd ribosomes, and small enigmatic genomes across a large radiation of phyla.</title>
        <authorList>
            <person name="Brown C.T."/>
            <person name="Hug L.A."/>
            <person name="Thomas B.C."/>
            <person name="Sharon I."/>
            <person name="Castelle C.J."/>
            <person name="Singh A."/>
            <person name="Wilkins M.J."/>
            <person name="Williams K.H."/>
            <person name="Banfield J.F."/>
        </authorList>
    </citation>
    <scope>NUCLEOTIDE SEQUENCE [LARGE SCALE GENOMIC DNA]</scope>
</reference>
<comment type="caution">
    <text evidence="7">The sequence shown here is derived from an EMBL/GenBank/DDBJ whole genome shotgun (WGS) entry which is preliminary data.</text>
</comment>
<evidence type="ECO:0000256" key="5">
    <source>
        <dbReference type="ARBA" id="ARBA00022842"/>
    </source>
</evidence>
<name>A0A0G0U913_9BACT</name>
<dbReference type="SFLD" id="SFLDG01017">
    <property type="entry name" value="Polyprenyl_Transferase_Like"/>
    <property type="match status" value="1"/>
</dbReference>
<keyword evidence="3 6" id="KW-0808">Transferase</keyword>
<dbReference type="InterPro" id="IPR033749">
    <property type="entry name" value="Polyprenyl_synt_CS"/>
</dbReference>
<dbReference type="PANTHER" id="PTHR12001">
    <property type="entry name" value="GERANYLGERANYL PYROPHOSPHATE SYNTHASE"/>
    <property type="match status" value="1"/>
</dbReference>
<proteinExistence type="inferred from homology"/>
<comment type="similarity">
    <text evidence="2 6">Belongs to the FPP/GGPP synthase family.</text>
</comment>
<dbReference type="Gene3D" id="1.10.600.10">
    <property type="entry name" value="Farnesyl Diphosphate Synthase"/>
    <property type="match status" value="1"/>
</dbReference>
<comment type="cofactor">
    <cofactor evidence="1">
        <name>Mg(2+)</name>
        <dbReference type="ChEBI" id="CHEBI:18420"/>
    </cofactor>
</comment>
<dbReference type="InterPro" id="IPR008949">
    <property type="entry name" value="Isoprenoid_synthase_dom_sf"/>
</dbReference>
<dbReference type="SUPFAM" id="SSF48576">
    <property type="entry name" value="Terpenoid synthases"/>
    <property type="match status" value="1"/>
</dbReference>
<evidence type="ECO:0000256" key="2">
    <source>
        <dbReference type="ARBA" id="ARBA00006706"/>
    </source>
</evidence>
<dbReference type="EMBL" id="LCAB01000002">
    <property type="protein sequence ID" value="KKR83731.1"/>
    <property type="molecule type" value="Genomic_DNA"/>
</dbReference>
<evidence type="ECO:0000256" key="4">
    <source>
        <dbReference type="ARBA" id="ARBA00022723"/>
    </source>
</evidence>
<dbReference type="Proteomes" id="UP000034601">
    <property type="component" value="Unassembled WGS sequence"/>
</dbReference>
<dbReference type="GO" id="GO:0008299">
    <property type="term" value="P:isoprenoid biosynthetic process"/>
    <property type="evidence" value="ECO:0007669"/>
    <property type="project" value="InterPro"/>
</dbReference>
<evidence type="ECO:0000313" key="8">
    <source>
        <dbReference type="Proteomes" id="UP000034601"/>
    </source>
</evidence>
<dbReference type="SFLD" id="SFLDS00005">
    <property type="entry name" value="Isoprenoid_Synthase_Type_I"/>
    <property type="match status" value="1"/>
</dbReference>